<name>A0A4S4KJI1_9AGAM</name>
<dbReference type="Proteomes" id="UP000308199">
    <property type="component" value="Unassembled WGS sequence"/>
</dbReference>
<organism evidence="1 2">
    <name type="scientific">Phellinidium pouzarii</name>
    <dbReference type="NCBI Taxonomy" id="167371"/>
    <lineage>
        <taxon>Eukaryota</taxon>
        <taxon>Fungi</taxon>
        <taxon>Dikarya</taxon>
        <taxon>Basidiomycota</taxon>
        <taxon>Agaricomycotina</taxon>
        <taxon>Agaricomycetes</taxon>
        <taxon>Hymenochaetales</taxon>
        <taxon>Hymenochaetaceae</taxon>
        <taxon>Phellinidium</taxon>
    </lineage>
</organism>
<dbReference type="EMBL" id="SGPK01000742">
    <property type="protein sequence ID" value="THG98363.1"/>
    <property type="molecule type" value="Genomic_DNA"/>
</dbReference>
<evidence type="ECO:0000313" key="2">
    <source>
        <dbReference type="Proteomes" id="UP000308199"/>
    </source>
</evidence>
<keyword evidence="2" id="KW-1185">Reference proteome</keyword>
<protein>
    <submittedName>
        <fullName evidence="1">Uncharacterized protein</fullName>
    </submittedName>
</protein>
<evidence type="ECO:0000313" key="1">
    <source>
        <dbReference type="EMBL" id="THG98363.1"/>
    </source>
</evidence>
<reference evidence="1 2" key="1">
    <citation type="submission" date="2019-02" db="EMBL/GenBank/DDBJ databases">
        <title>Genome sequencing of the rare red list fungi Phellinidium pouzarii.</title>
        <authorList>
            <person name="Buettner E."/>
            <person name="Kellner H."/>
        </authorList>
    </citation>
    <scope>NUCLEOTIDE SEQUENCE [LARGE SCALE GENOMIC DNA]</scope>
    <source>
        <strain evidence="1 2">DSM 108285</strain>
    </source>
</reference>
<sequence>MSLNPRLFHSQAMIFYQDKVKCDPKPDLQPFFNSDQLTCHCVMSSASVELHVYADTNASVSNEAIKRFLTNGNINKPYDTKSCRGPIVVLMYDTSQQKYCKDETFTTKEVNALSSHFPSNLYA</sequence>
<accession>A0A4S4KJI1</accession>
<gene>
    <name evidence="1" type="ORF">EW145_g7438</name>
</gene>
<proteinExistence type="predicted"/>
<comment type="caution">
    <text evidence="1">The sequence shown here is derived from an EMBL/GenBank/DDBJ whole genome shotgun (WGS) entry which is preliminary data.</text>
</comment>
<dbReference type="AlphaFoldDB" id="A0A4S4KJI1"/>